<evidence type="ECO:0000256" key="7">
    <source>
        <dbReference type="RuleBase" id="RU362114"/>
    </source>
</evidence>
<evidence type="ECO:0000259" key="10">
    <source>
        <dbReference type="PROSITE" id="PS50918"/>
    </source>
</evidence>
<dbReference type="InterPro" id="IPR012317">
    <property type="entry name" value="Poly(ADP-ribose)pol_cat_dom"/>
</dbReference>
<dbReference type="GO" id="GO:0003950">
    <property type="term" value="F:NAD+ poly-ADP-ribosyltransferase activity"/>
    <property type="evidence" value="ECO:0007669"/>
    <property type="project" value="UniProtKB-UniRule"/>
</dbReference>
<evidence type="ECO:0000256" key="3">
    <source>
        <dbReference type="ARBA" id="ARBA00022679"/>
    </source>
</evidence>
<evidence type="ECO:0000259" key="11">
    <source>
        <dbReference type="PROSITE" id="PS51059"/>
    </source>
</evidence>
<keyword evidence="2 7" id="KW-0328">Glycosyltransferase</keyword>
<dbReference type="InterPro" id="IPR004170">
    <property type="entry name" value="WWE_dom"/>
</dbReference>
<dbReference type="SUPFAM" id="SSF54928">
    <property type="entry name" value="RNA-binding domain, RBD"/>
    <property type="match status" value="1"/>
</dbReference>
<dbReference type="GO" id="GO:1990404">
    <property type="term" value="F:NAD+-protein mono-ADP-ribosyltransferase activity"/>
    <property type="evidence" value="ECO:0007669"/>
    <property type="project" value="TreeGrafter"/>
</dbReference>
<dbReference type="InterPro" id="IPR034464">
    <property type="entry name" value="PAR10_RRM1_2"/>
</dbReference>
<dbReference type="Gene3D" id="3.30.720.50">
    <property type="match status" value="1"/>
</dbReference>
<dbReference type="GO" id="GO:0070212">
    <property type="term" value="P:protein poly-ADP-ribosylation"/>
    <property type="evidence" value="ECO:0007669"/>
    <property type="project" value="TreeGrafter"/>
</dbReference>
<dbReference type="EC" id="2.4.2.-" evidence="7"/>
<proteinExistence type="inferred from homology"/>
<dbReference type="FunFam" id="3.90.228.10:FF:000008">
    <property type="entry name" value="Poly [ADP-ribose] polymerase"/>
    <property type="match status" value="1"/>
</dbReference>
<dbReference type="PROSITE" id="PS50918">
    <property type="entry name" value="WWE"/>
    <property type="match status" value="1"/>
</dbReference>
<dbReference type="PROSITE" id="PS50330">
    <property type="entry name" value="UIM"/>
    <property type="match status" value="1"/>
</dbReference>
<feature type="domain" description="WWE" evidence="10">
    <location>
        <begin position="827"/>
        <end position="906"/>
    </location>
</feature>
<dbReference type="GO" id="GO:0003676">
    <property type="term" value="F:nucleic acid binding"/>
    <property type="evidence" value="ECO:0007669"/>
    <property type="project" value="InterPro"/>
</dbReference>
<organism evidence="12 13">
    <name type="scientific">Pantherophis guttatus</name>
    <name type="common">Corn snake</name>
    <name type="synonym">Elaphe guttata</name>
    <dbReference type="NCBI Taxonomy" id="94885"/>
    <lineage>
        <taxon>Eukaryota</taxon>
        <taxon>Metazoa</taxon>
        <taxon>Chordata</taxon>
        <taxon>Craniata</taxon>
        <taxon>Vertebrata</taxon>
        <taxon>Euteleostomi</taxon>
        <taxon>Lepidosauria</taxon>
        <taxon>Squamata</taxon>
        <taxon>Bifurcata</taxon>
        <taxon>Unidentata</taxon>
        <taxon>Episquamata</taxon>
        <taxon>Toxicofera</taxon>
        <taxon>Serpentes</taxon>
        <taxon>Colubroidea</taxon>
        <taxon>Colubridae</taxon>
        <taxon>Colubrinae</taxon>
        <taxon>Pantherophis</taxon>
    </lineage>
</organism>
<dbReference type="PANTHER" id="PTHR14453:SF94">
    <property type="entry name" value="PROTEIN MONO-ADP-RIBOSYLTRANSFERASE PARP10"/>
    <property type="match status" value="1"/>
</dbReference>
<feature type="coiled-coil region" evidence="8">
    <location>
        <begin position="685"/>
        <end position="716"/>
    </location>
</feature>
<keyword evidence="8" id="KW-0175">Coiled coil</keyword>
<protein>
    <recommendedName>
        <fullName evidence="7">Poly [ADP-ribose] polymerase</fullName>
        <shortName evidence="7">PARP</shortName>
        <ecNumber evidence="7">2.4.2.-</ecNumber>
    </recommendedName>
</protein>
<dbReference type="Proteomes" id="UP001652622">
    <property type="component" value="Unplaced"/>
</dbReference>
<keyword evidence="4 7" id="KW-0520">NAD</keyword>
<dbReference type="InParanoid" id="A0A6P9C8N2"/>
<dbReference type="SUPFAM" id="SSF56399">
    <property type="entry name" value="ADP-ribosylation"/>
    <property type="match status" value="1"/>
</dbReference>
<dbReference type="GeneID" id="117666933"/>
<dbReference type="PROSITE" id="PS51059">
    <property type="entry name" value="PARP_CATALYTIC"/>
    <property type="match status" value="1"/>
</dbReference>
<keyword evidence="5" id="KW-0539">Nucleus</keyword>
<feature type="domain" description="PARP catalytic" evidence="11">
    <location>
        <begin position="915"/>
        <end position="1189"/>
    </location>
</feature>
<dbReference type="PANTHER" id="PTHR14453">
    <property type="entry name" value="PARP/ZINC FINGER CCCH TYPE DOMAIN CONTAINING PROTEIN"/>
    <property type="match status" value="1"/>
</dbReference>
<dbReference type="Pfam" id="PF23085">
    <property type="entry name" value="RRM_PARP14_3"/>
    <property type="match status" value="2"/>
</dbReference>
<dbReference type="CDD" id="cd12547">
    <property type="entry name" value="RRM1_2_PAR10"/>
    <property type="match status" value="1"/>
</dbReference>
<gene>
    <name evidence="13" type="primary">PARP10</name>
</gene>
<reference evidence="13" key="1">
    <citation type="submission" date="2025-08" db="UniProtKB">
        <authorList>
            <consortium name="RefSeq"/>
        </authorList>
    </citation>
    <scope>IDENTIFICATION</scope>
    <source>
        <tissue evidence="13">Blood</tissue>
    </source>
</reference>
<dbReference type="AlphaFoldDB" id="A0A6P9C8N2"/>
<feature type="region of interest" description="Disordered" evidence="9">
    <location>
        <begin position="626"/>
        <end position="645"/>
    </location>
</feature>
<dbReference type="InterPro" id="IPR052056">
    <property type="entry name" value="Mono-ARTD/PARP"/>
</dbReference>
<dbReference type="GO" id="GO:0005634">
    <property type="term" value="C:nucleus"/>
    <property type="evidence" value="ECO:0007669"/>
    <property type="project" value="UniProtKB-SubCell"/>
</dbReference>
<evidence type="ECO:0000256" key="1">
    <source>
        <dbReference type="ARBA" id="ARBA00004123"/>
    </source>
</evidence>
<dbReference type="Gene3D" id="3.90.228.10">
    <property type="match status" value="1"/>
</dbReference>
<dbReference type="InterPro" id="IPR003903">
    <property type="entry name" value="UIM_dom"/>
</dbReference>
<sequence>MAAVVAVLGVPSDVADELLVFYFENRRRSGGGPVQSWRRRGGRATLTFERPEDAQRVLSKTDHALQGVHLTVQPAAPRDYGKVVLQGLNPQSSLELVELYVEHMLDCERDAYSVHRSPAGDQALVQLQAALSHTEFLVLAGRVQSRMLDGASLVLDWVEQTDSILVRSHRGSQLQPEVLTLYFESRRSGGGRVQAVRLLPGGMLAVVSFQDRTVVDRVLKQPHQLPDGNLKVSPHYDFLEPPEAAAELQVGGAGKALSTILPVAEAATRRLLQSKAVLQELGASAPECVLRCEEAGLCILGGDLTLQQQLRERIQAALHTVTQERLPYSTWVLEFLQRADVQEHLVEQLAERSVGACYIPTAEEVLVVALKPSVAQLAASLLGSFLSSISLPLSERQLLALASPHWAQVQAGLRCCCVCLAEDGEHLEGLTLPGLEEENVAELTRGLQDCLPDEVLVTTEPGRLHYLQLHRHELLAGLADVTLLPLEGAEVTGLRLNGDSWACQAAADLLQSLLCAIRVRTVVLHLPGVSRFLLEERGQAILQGLERSFCCAFGLEHLQWRSPETQHELETSQEPIALMCRRDSLCGLKQQPKSPVGVAEQQSEANLEEIKGLLAALQPPRVALPAAEEEEQAETAAEPLAEVPSTFEQQTSLADLDTIEEGPLPVPGPIPSLALEEEEEEAQLLLAIQQSMDSARQEVEELARATELSLRSFEQEQPSSPDADILSVMRASLEAAAATRLQVYTTLEEDAEAVVQELERALGTQLREEMVQNEALLSLPTLCLDYLTYLERKHAVSITLTGPIATVSGFLDYPVAATRDLALLLARLLHVEVAVGCGDARWVRWEPSEQAFPTPYSAQASALLEQAWCRGHKRMEVFFDGRPFTVDFERMEEYDVGNGRTLPIGRTELQLPLASPALLDPPAEGEVKLLPLAEDSEEFQRTIQGFYDTLAGLHGKLWIVKVAGGSLSVEGHPLQAAGPILKPWWQSEPSLALRLDGGVSARSRGGDLWGSEEQKTVNQLEKVMHPLLYQQYQLKKSAMEKACGHQAVERILYHGTTEQSSHEICQHGFNRSFCGKNATHYGHGVYFAVKACLSARDQYSPRSPDGNKYIFVTRTLVGDYTAGNASMRAPPLREGDATLRRYDSTVDNPRKPSIFVIFNDTQAYPEYLITCRWVDPKGRPPPVSPLPPW</sequence>
<dbReference type="GO" id="GO:0003714">
    <property type="term" value="F:transcription corepressor activity"/>
    <property type="evidence" value="ECO:0007669"/>
    <property type="project" value="TreeGrafter"/>
</dbReference>
<evidence type="ECO:0000313" key="12">
    <source>
        <dbReference type="Proteomes" id="UP001652622"/>
    </source>
</evidence>
<dbReference type="RefSeq" id="XP_034275896.1">
    <property type="nucleotide sequence ID" value="XM_034420005.2"/>
</dbReference>
<evidence type="ECO:0000256" key="8">
    <source>
        <dbReference type="SAM" id="Coils"/>
    </source>
</evidence>
<dbReference type="OrthoDB" id="6133115at2759"/>
<evidence type="ECO:0000256" key="2">
    <source>
        <dbReference type="ARBA" id="ARBA00022676"/>
    </source>
</evidence>
<dbReference type="GO" id="GO:0005737">
    <property type="term" value="C:cytoplasm"/>
    <property type="evidence" value="ECO:0007669"/>
    <property type="project" value="TreeGrafter"/>
</dbReference>
<comment type="similarity">
    <text evidence="6">Belongs to the ARTD/PARP family.</text>
</comment>
<dbReference type="KEGG" id="pgut:117666933"/>
<dbReference type="Pfam" id="PF02825">
    <property type="entry name" value="WWE"/>
    <property type="match status" value="1"/>
</dbReference>
<keyword evidence="3 7" id="KW-0808">Transferase</keyword>
<dbReference type="GO" id="GO:0010629">
    <property type="term" value="P:negative regulation of gene expression"/>
    <property type="evidence" value="ECO:0007669"/>
    <property type="project" value="TreeGrafter"/>
</dbReference>
<dbReference type="CDD" id="cd01439">
    <property type="entry name" value="TCCD_inducible_PARP_like"/>
    <property type="match status" value="1"/>
</dbReference>
<evidence type="ECO:0000256" key="5">
    <source>
        <dbReference type="ARBA" id="ARBA00023242"/>
    </source>
</evidence>
<dbReference type="Pfam" id="PF00644">
    <property type="entry name" value="PARP"/>
    <property type="match status" value="1"/>
</dbReference>
<dbReference type="InterPro" id="IPR012677">
    <property type="entry name" value="Nucleotide-bd_a/b_plait_sf"/>
</dbReference>
<evidence type="ECO:0000313" key="13">
    <source>
        <dbReference type="RefSeq" id="XP_034275896.1"/>
    </source>
</evidence>
<evidence type="ECO:0000256" key="9">
    <source>
        <dbReference type="SAM" id="MobiDB-lite"/>
    </source>
</evidence>
<dbReference type="SUPFAM" id="SSF117839">
    <property type="entry name" value="WWE domain"/>
    <property type="match status" value="1"/>
</dbReference>
<evidence type="ECO:0000256" key="6">
    <source>
        <dbReference type="ARBA" id="ARBA00024347"/>
    </source>
</evidence>
<dbReference type="Gene3D" id="3.30.70.330">
    <property type="match status" value="2"/>
</dbReference>
<feature type="coiled-coil region" evidence="8">
    <location>
        <begin position="741"/>
        <end position="768"/>
    </location>
</feature>
<dbReference type="OMA" id="DHWLQGS"/>
<dbReference type="InterPro" id="IPR037197">
    <property type="entry name" value="WWE_dom_sf"/>
</dbReference>
<dbReference type="InterPro" id="IPR035979">
    <property type="entry name" value="RBD_domain_sf"/>
</dbReference>
<keyword evidence="12" id="KW-1185">Reference proteome</keyword>
<evidence type="ECO:0000256" key="4">
    <source>
        <dbReference type="ARBA" id="ARBA00023027"/>
    </source>
</evidence>
<name>A0A6P9C8N2_PANGU</name>
<comment type="subcellular location">
    <subcellularLocation>
        <location evidence="1">Nucleus</location>
    </subcellularLocation>
</comment>
<accession>A0A6P9C8N2</accession>
<dbReference type="CTD" id="84875"/>